<dbReference type="HOGENOM" id="CLU_2385878_0_0_1"/>
<proteinExistence type="predicted"/>
<gene>
    <name evidence="1" type="ORF">BofuT4_uP013880.1</name>
</gene>
<organism evidence="1 2">
    <name type="scientific">Botryotinia fuckeliana (strain T4)</name>
    <name type="common">Noble rot fungus</name>
    <name type="synonym">Botrytis cinerea</name>
    <dbReference type="NCBI Taxonomy" id="999810"/>
    <lineage>
        <taxon>Eukaryota</taxon>
        <taxon>Fungi</taxon>
        <taxon>Dikarya</taxon>
        <taxon>Ascomycota</taxon>
        <taxon>Pezizomycotina</taxon>
        <taxon>Leotiomycetes</taxon>
        <taxon>Helotiales</taxon>
        <taxon>Sclerotiniaceae</taxon>
        <taxon>Botrytis</taxon>
    </lineage>
</organism>
<dbReference type="Proteomes" id="UP000008177">
    <property type="component" value="Unplaced contigs"/>
</dbReference>
<dbReference type="InParanoid" id="G2XN04"/>
<accession>G2XN04</accession>
<protein>
    <submittedName>
        <fullName evidence="1">Uncharacterized protein</fullName>
    </submittedName>
</protein>
<name>G2XN04_BOTF4</name>
<dbReference type="AlphaFoldDB" id="G2XN04"/>
<evidence type="ECO:0000313" key="2">
    <source>
        <dbReference type="Proteomes" id="UP000008177"/>
    </source>
</evidence>
<evidence type="ECO:0000313" key="1">
    <source>
        <dbReference type="EMBL" id="CCD42260.1"/>
    </source>
</evidence>
<dbReference type="EMBL" id="FQ790245">
    <property type="protein sequence ID" value="CCD42260.1"/>
    <property type="molecule type" value="Genomic_DNA"/>
</dbReference>
<sequence>MIFTTANYRVAIHSVTPFAILVVIHPGTQAPWDVNDNGGGGRNPHAHGSFVYPLEKELNSLKVLRSQLIMLSIIASAVSQMAVLKTCGPEIDTR</sequence>
<reference evidence="2" key="1">
    <citation type="journal article" date="2011" name="PLoS Genet.">
        <title>Genomic analysis of the necrotrophic fungal pathogens Sclerotinia sclerotiorum and Botrytis cinerea.</title>
        <authorList>
            <person name="Amselem J."/>
            <person name="Cuomo C.A."/>
            <person name="van Kan J.A."/>
            <person name="Viaud M."/>
            <person name="Benito E.P."/>
            <person name="Couloux A."/>
            <person name="Coutinho P.M."/>
            <person name="de Vries R.P."/>
            <person name="Dyer P.S."/>
            <person name="Fillinger S."/>
            <person name="Fournier E."/>
            <person name="Gout L."/>
            <person name="Hahn M."/>
            <person name="Kohn L."/>
            <person name="Lapalu N."/>
            <person name="Plummer K.M."/>
            <person name="Pradier J.M."/>
            <person name="Quevillon E."/>
            <person name="Sharon A."/>
            <person name="Simon A."/>
            <person name="ten Have A."/>
            <person name="Tudzynski B."/>
            <person name="Tudzynski P."/>
            <person name="Wincker P."/>
            <person name="Andrew M."/>
            <person name="Anthouard V."/>
            <person name="Beever R.E."/>
            <person name="Beffa R."/>
            <person name="Benoit I."/>
            <person name="Bouzid O."/>
            <person name="Brault B."/>
            <person name="Chen Z."/>
            <person name="Choquer M."/>
            <person name="Collemare J."/>
            <person name="Cotton P."/>
            <person name="Danchin E.G."/>
            <person name="Da Silva C."/>
            <person name="Gautier A."/>
            <person name="Giraud C."/>
            <person name="Giraud T."/>
            <person name="Gonzalez C."/>
            <person name="Grossetete S."/>
            <person name="Guldener U."/>
            <person name="Henrissat B."/>
            <person name="Howlett B.J."/>
            <person name="Kodira C."/>
            <person name="Kretschmer M."/>
            <person name="Lappartient A."/>
            <person name="Leroch M."/>
            <person name="Levis C."/>
            <person name="Mauceli E."/>
            <person name="Neuveglise C."/>
            <person name="Oeser B."/>
            <person name="Pearson M."/>
            <person name="Poulain J."/>
            <person name="Poussereau N."/>
            <person name="Quesneville H."/>
            <person name="Rascle C."/>
            <person name="Schumacher J."/>
            <person name="Segurens B."/>
            <person name="Sexton A."/>
            <person name="Silva E."/>
            <person name="Sirven C."/>
            <person name="Soanes D.M."/>
            <person name="Talbot N.J."/>
            <person name="Templeton M."/>
            <person name="Yandava C."/>
            <person name="Yarden O."/>
            <person name="Zeng Q."/>
            <person name="Rollins J.A."/>
            <person name="Lebrun M.H."/>
            <person name="Dickman M."/>
        </authorList>
    </citation>
    <scope>NUCLEOTIDE SEQUENCE [LARGE SCALE GENOMIC DNA]</scope>
    <source>
        <strain evidence="2">T4</strain>
    </source>
</reference>